<dbReference type="SUPFAM" id="SSF46689">
    <property type="entry name" value="Homeodomain-like"/>
    <property type="match status" value="1"/>
</dbReference>
<protein>
    <recommendedName>
        <fullName evidence="3">DUF433 domain-containing protein</fullName>
    </recommendedName>
</protein>
<dbReference type="EMBL" id="BMLB01000002">
    <property type="protein sequence ID" value="GGK64082.1"/>
    <property type="molecule type" value="Genomic_DNA"/>
</dbReference>
<name>A0ABQ2F8I2_9MICO</name>
<dbReference type="InterPro" id="IPR007367">
    <property type="entry name" value="DUF433"/>
</dbReference>
<reference evidence="2" key="1">
    <citation type="journal article" date="2019" name="Int. J. Syst. Evol. Microbiol.">
        <title>The Global Catalogue of Microorganisms (GCM) 10K type strain sequencing project: providing services to taxonomists for standard genome sequencing and annotation.</title>
        <authorList>
            <consortium name="The Broad Institute Genomics Platform"/>
            <consortium name="The Broad Institute Genome Sequencing Center for Infectious Disease"/>
            <person name="Wu L."/>
            <person name="Ma J."/>
        </authorList>
    </citation>
    <scope>NUCLEOTIDE SEQUENCE [LARGE SCALE GENOMIC DNA]</scope>
    <source>
        <strain evidence="2">CGMCC 1.5362</strain>
    </source>
</reference>
<accession>A0ABQ2F8I2</accession>
<evidence type="ECO:0000313" key="1">
    <source>
        <dbReference type="EMBL" id="GGK64082.1"/>
    </source>
</evidence>
<sequence length="176" mass="19668">MSAERPITYSYRDLVAARTFVKLRSIGSVSIQRIRKSQESLRDMDFNDHPSEYRFVTDGHLIALLNAGDEAAIDLTKRPGSQIMNFSLQDVFESFVTRNGKPVVPFQRPTRGIQVELKRMGGWPTIEGTRIAYDTISGFIGNEETNFALLHHFYPGVSDEAARGAVELTMRVGAAS</sequence>
<gene>
    <name evidence="1" type="ORF">GCM10011509_10640</name>
</gene>
<dbReference type="Proteomes" id="UP000662111">
    <property type="component" value="Unassembled WGS sequence"/>
</dbReference>
<dbReference type="Pfam" id="PF04255">
    <property type="entry name" value="DUF433"/>
    <property type="match status" value="1"/>
</dbReference>
<keyword evidence="2" id="KW-1185">Reference proteome</keyword>
<evidence type="ECO:0008006" key="3">
    <source>
        <dbReference type="Google" id="ProtNLM"/>
    </source>
</evidence>
<evidence type="ECO:0000313" key="2">
    <source>
        <dbReference type="Proteomes" id="UP000662111"/>
    </source>
</evidence>
<dbReference type="InterPro" id="IPR009057">
    <property type="entry name" value="Homeodomain-like_sf"/>
</dbReference>
<comment type="caution">
    <text evidence="1">The sequence shown here is derived from an EMBL/GenBank/DDBJ whole genome shotgun (WGS) entry which is preliminary data.</text>
</comment>
<proteinExistence type="predicted"/>
<organism evidence="1 2">
    <name type="scientific">Ornithinimicrobium pekingense</name>
    <dbReference type="NCBI Taxonomy" id="384677"/>
    <lineage>
        <taxon>Bacteria</taxon>
        <taxon>Bacillati</taxon>
        <taxon>Actinomycetota</taxon>
        <taxon>Actinomycetes</taxon>
        <taxon>Micrococcales</taxon>
        <taxon>Ornithinimicrobiaceae</taxon>
        <taxon>Ornithinimicrobium</taxon>
    </lineage>
</organism>